<dbReference type="GO" id="GO:0005886">
    <property type="term" value="C:plasma membrane"/>
    <property type="evidence" value="ECO:0007669"/>
    <property type="project" value="TreeGrafter"/>
</dbReference>
<accession>A0A6C2CAE7</accession>
<protein>
    <submittedName>
        <fullName evidence="7">Bax inhibitor-1/YccA family protein</fullName>
    </submittedName>
</protein>
<proteinExistence type="inferred from homology"/>
<sequence>MDNFNQKMRVVNPDKAGLNSFFKKVYTYMALALIVTGVTAYLGATIFRQQIIVLFSSGIAQLALLGVMFGIVWIFSRRVFQNPAQAFGMLMGYSVLNGVFFSTIGLMYNLSTIAAALSTTALLFAGMAIYGLVTKRSMASMGSILFGGVIALIVGGIINIFFFNSVVYFFLSIVGVIVFGLLTAYDMNRLKAMYLEHGGQGQVTLEQSLAVSGALSLYMDFINLFIYILRLFGGRD</sequence>
<feature type="transmembrane region" description="Helical" evidence="6">
    <location>
        <begin position="144"/>
        <end position="162"/>
    </location>
</feature>
<evidence type="ECO:0000256" key="3">
    <source>
        <dbReference type="ARBA" id="ARBA00022692"/>
    </source>
</evidence>
<dbReference type="Pfam" id="PF01027">
    <property type="entry name" value="Bax1-I"/>
    <property type="match status" value="1"/>
</dbReference>
<feature type="transmembrane region" description="Helical" evidence="6">
    <location>
        <begin position="113"/>
        <end position="132"/>
    </location>
</feature>
<evidence type="ECO:0000313" key="8">
    <source>
        <dbReference type="Proteomes" id="UP000371977"/>
    </source>
</evidence>
<keyword evidence="8" id="KW-1185">Reference proteome</keyword>
<organism evidence="7 8">
    <name type="scientific">Weissella muntiaci</name>
    <dbReference type="NCBI Taxonomy" id="2508881"/>
    <lineage>
        <taxon>Bacteria</taxon>
        <taxon>Bacillati</taxon>
        <taxon>Bacillota</taxon>
        <taxon>Bacilli</taxon>
        <taxon>Lactobacillales</taxon>
        <taxon>Lactobacillaceae</taxon>
        <taxon>Weissella</taxon>
    </lineage>
</organism>
<dbReference type="PANTHER" id="PTHR23291">
    <property type="entry name" value="BAX INHIBITOR-RELATED"/>
    <property type="match status" value="1"/>
</dbReference>
<evidence type="ECO:0000256" key="6">
    <source>
        <dbReference type="RuleBase" id="RU004379"/>
    </source>
</evidence>
<dbReference type="PANTHER" id="PTHR23291:SF50">
    <property type="entry name" value="PROTEIN LIFEGUARD 4"/>
    <property type="match status" value="1"/>
</dbReference>
<comment type="subcellular location">
    <subcellularLocation>
        <location evidence="1">Membrane</location>
        <topology evidence="1">Multi-pass membrane protein</topology>
    </subcellularLocation>
</comment>
<dbReference type="Proteomes" id="UP000371977">
    <property type="component" value="Unassembled WGS sequence"/>
</dbReference>
<dbReference type="RefSeq" id="WP_148621614.1">
    <property type="nucleotide sequence ID" value="NZ_SDGZ01000003.1"/>
</dbReference>
<keyword evidence="4 6" id="KW-1133">Transmembrane helix</keyword>
<feature type="transmembrane region" description="Helical" evidence="6">
    <location>
        <begin position="168"/>
        <end position="187"/>
    </location>
</feature>
<feature type="transmembrane region" description="Helical" evidence="6">
    <location>
        <begin position="208"/>
        <end position="229"/>
    </location>
</feature>
<feature type="transmembrane region" description="Helical" evidence="6">
    <location>
        <begin position="25"/>
        <end position="44"/>
    </location>
</feature>
<dbReference type="EMBL" id="SDGZ01000003">
    <property type="protein sequence ID" value="TYC51028.1"/>
    <property type="molecule type" value="Genomic_DNA"/>
</dbReference>
<gene>
    <name evidence="7" type="ORF">ESZ50_00405</name>
</gene>
<dbReference type="AlphaFoldDB" id="A0A6C2CAE7"/>
<feature type="transmembrane region" description="Helical" evidence="6">
    <location>
        <begin position="87"/>
        <end position="107"/>
    </location>
</feature>
<keyword evidence="3 6" id="KW-0812">Transmembrane</keyword>
<evidence type="ECO:0000256" key="2">
    <source>
        <dbReference type="ARBA" id="ARBA00010350"/>
    </source>
</evidence>
<feature type="transmembrane region" description="Helical" evidence="6">
    <location>
        <begin position="50"/>
        <end position="75"/>
    </location>
</feature>
<evidence type="ECO:0000256" key="1">
    <source>
        <dbReference type="ARBA" id="ARBA00004141"/>
    </source>
</evidence>
<evidence type="ECO:0000256" key="5">
    <source>
        <dbReference type="ARBA" id="ARBA00023136"/>
    </source>
</evidence>
<evidence type="ECO:0000313" key="7">
    <source>
        <dbReference type="EMBL" id="TYC51028.1"/>
    </source>
</evidence>
<reference evidence="7 8" key="1">
    <citation type="submission" date="2019-01" db="EMBL/GenBank/DDBJ databases">
        <title>Weissella sp. nov., a novel lactic acid bacterium isolated from animal feces.</title>
        <authorList>
            <person name="Wang L.-T."/>
        </authorList>
    </citation>
    <scope>NUCLEOTIDE SEQUENCE [LARGE SCALE GENOMIC DNA]</scope>
    <source>
        <strain evidence="7 8">8H-2</strain>
    </source>
</reference>
<dbReference type="OrthoDB" id="9793828at2"/>
<comment type="caution">
    <text evidence="7">The sequence shown here is derived from an EMBL/GenBank/DDBJ whole genome shotgun (WGS) entry which is preliminary data.</text>
</comment>
<dbReference type="InterPro" id="IPR006214">
    <property type="entry name" value="Bax_inhibitor_1-related"/>
</dbReference>
<keyword evidence="5 6" id="KW-0472">Membrane</keyword>
<comment type="similarity">
    <text evidence="2 6">Belongs to the BI1 family.</text>
</comment>
<dbReference type="CDD" id="cd10432">
    <property type="entry name" value="BI-1-like_bacterial"/>
    <property type="match status" value="1"/>
</dbReference>
<evidence type="ECO:0000256" key="4">
    <source>
        <dbReference type="ARBA" id="ARBA00022989"/>
    </source>
</evidence>
<name>A0A6C2CAE7_9LACO</name>